<dbReference type="EMBL" id="JAAKZF010000058">
    <property type="protein sequence ID" value="NGO54613.1"/>
    <property type="molecule type" value="Genomic_DNA"/>
</dbReference>
<dbReference type="RefSeq" id="WP_165032949.1">
    <property type="nucleotide sequence ID" value="NZ_JAAKZF010000058.1"/>
</dbReference>
<evidence type="ECO:0000313" key="1">
    <source>
        <dbReference type="EMBL" id="NGO54613.1"/>
    </source>
</evidence>
<protein>
    <submittedName>
        <fullName evidence="1">Uncharacterized protein</fullName>
    </submittedName>
</protein>
<sequence>MNRQNNEAGLRRNTVAIAIWENEGGAPGRDLTEHQYGRRVEVDRSWTVYHVFTGVTARIGNDDLTGLDRSQATSRMMSLNLRNAERRKQRISLLALAQDASGETTARRS</sequence>
<name>A0A6G4WKA4_9HYPH</name>
<comment type="caution">
    <text evidence="1">The sequence shown here is derived from an EMBL/GenBank/DDBJ whole genome shotgun (WGS) entry which is preliminary data.</text>
</comment>
<evidence type="ECO:0000313" key="2">
    <source>
        <dbReference type="Proteomes" id="UP001642900"/>
    </source>
</evidence>
<dbReference type="Proteomes" id="UP001642900">
    <property type="component" value="Unassembled WGS sequence"/>
</dbReference>
<accession>A0A6G4WKA4</accession>
<reference evidence="1 2" key="1">
    <citation type="submission" date="2020-02" db="EMBL/GenBank/DDBJ databases">
        <title>Genome sequence of strain CCNWXJ40-4.</title>
        <authorList>
            <person name="Gao J."/>
            <person name="Sun J."/>
        </authorList>
    </citation>
    <scope>NUCLEOTIDE SEQUENCE [LARGE SCALE GENOMIC DNA]</scope>
    <source>
        <strain evidence="1 2">CCNWXJ 40-4</strain>
    </source>
</reference>
<gene>
    <name evidence="1" type="ORF">G6N73_26395</name>
</gene>
<organism evidence="1 2">
    <name type="scientific">Allomesorhizobium camelthorni</name>
    <dbReference type="NCBI Taxonomy" id="475069"/>
    <lineage>
        <taxon>Bacteria</taxon>
        <taxon>Pseudomonadati</taxon>
        <taxon>Pseudomonadota</taxon>
        <taxon>Alphaproteobacteria</taxon>
        <taxon>Hyphomicrobiales</taxon>
        <taxon>Phyllobacteriaceae</taxon>
        <taxon>Allomesorhizobium</taxon>
    </lineage>
</organism>
<keyword evidence="2" id="KW-1185">Reference proteome</keyword>
<proteinExistence type="predicted"/>
<dbReference type="AlphaFoldDB" id="A0A6G4WKA4"/>